<dbReference type="Gene3D" id="3.30.750.24">
    <property type="entry name" value="STAS domain"/>
    <property type="match status" value="1"/>
</dbReference>
<evidence type="ECO:0000259" key="5">
    <source>
        <dbReference type="PROSITE" id="PS50801"/>
    </source>
</evidence>
<sequence>MNLNIETEKHETHYNVAVAGELDVATVPELEKVLVPIRQAGTHDIYVNLEKLNYMDSTGLGLFVGTLKALNQHEKELYILGVNDRIKRLFEITGLNDLMHVNEGTEVER</sequence>
<dbReference type="RefSeq" id="WP_019169268.1">
    <property type="nucleotide sequence ID" value="NZ_CAIB01000240.1"/>
</dbReference>
<evidence type="ECO:0000256" key="3">
    <source>
        <dbReference type="ARBA" id="ARBA00024670"/>
    </source>
</evidence>
<dbReference type="PANTHER" id="PTHR33495">
    <property type="entry name" value="ANTI-SIGMA FACTOR ANTAGONIST TM_1081-RELATED-RELATED"/>
    <property type="match status" value="1"/>
</dbReference>
<protein>
    <recommendedName>
        <fullName evidence="4">Anti-sigma factor antagonist</fullName>
    </recommendedName>
</protein>
<organism evidence="6 7">
    <name type="scientific">Staphylococcus intermedius NCTC 11048</name>
    <dbReference type="NCBI Taxonomy" id="1141106"/>
    <lineage>
        <taxon>Bacteria</taxon>
        <taxon>Bacillati</taxon>
        <taxon>Bacillota</taxon>
        <taxon>Bacilli</taxon>
        <taxon>Bacillales</taxon>
        <taxon>Staphylococcaceae</taxon>
        <taxon>Staphylococcus</taxon>
        <taxon>Staphylococcus intermedius group</taxon>
    </lineage>
</organism>
<dbReference type="GO" id="GO:0043856">
    <property type="term" value="F:anti-sigma factor antagonist activity"/>
    <property type="evidence" value="ECO:0007669"/>
    <property type="project" value="InterPro"/>
</dbReference>
<evidence type="ECO:0000256" key="4">
    <source>
        <dbReference type="RuleBase" id="RU003749"/>
    </source>
</evidence>
<accession>A0A380G860</accession>
<dbReference type="Proteomes" id="UP000255549">
    <property type="component" value="Unassembled WGS sequence"/>
</dbReference>
<evidence type="ECO:0000313" key="7">
    <source>
        <dbReference type="Proteomes" id="UP000255549"/>
    </source>
</evidence>
<dbReference type="Pfam" id="PF01740">
    <property type="entry name" value="STAS"/>
    <property type="match status" value="1"/>
</dbReference>
<dbReference type="EMBL" id="UHDP01000003">
    <property type="protein sequence ID" value="SUM46171.1"/>
    <property type="molecule type" value="Genomic_DNA"/>
</dbReference>
<gene>
    <name evidence="6" type="primary">rsbV</name>
    <name evidence="6" type="ORF">NCTC11048_01176</name>
</gene>
<dbReference type="InterPro" id="IPR036513">
    <property type="entry name" value="STAS_dom_sf"/>
</dbReference>
<dbReference type="NCBIfam" id="TIGR00377">
    <property type="entry name" value="ant_ant_sig"/>
    <property type="match status" value="1"/>
</dbReference>
<reference evidence="6 7" key="1">
    <citation type="submission" date="2018-06" db="EMBL/GenBank/DDBJ databases">
        <authorList>
            <consortium name="Pathogen Informatics"/>
            <person name="Doyle S."/>
        </authorList>
    </citation>
    <scope>NUCLEOTIDE SEQUENCE [LARGE SCALE GENOMIC DNA]</scope>
    <source>
        <strain evidence="7">NCTC 11048</strain>
    </source>
</reference>
<dbReference type="SUPFAM" id="SSF52091">
    <property type="entry name" value="SpoIIaa-like"/>
    <property type="match status" value="1"/>
</dbReference>
<dbReference type="AlphaFoldDB" id="A0A380G860"/>
<evidence type="ECO:0000313" key="6">
    <source>
        <dbReference type="EMBL" id="SUM46171.1"/>
    </source>
</evidence>
<dbReference type="PANTHER" id="PTHR33495:SF9">
    <property type="entry name" value="ANTI-SIGMA-B FACTOR ANTAGONIST"/>
    <property type="match status" value="1"/>
</dbReference>
<keyword evidence="7" id="KW-1185">Reference proteome</keyword>
<dbReference type="PROSITE" id="PS50801">
    <property type="entry name" value="STAS"/>
    <property type="match status" value="1"/>
</dbReference>
<evidence type="ECO:0000256" key="2">
    <source>
        <dbReference type="ARBA" id="ARBA00022553"/>
    </source>
</evidence>
<comment type="similarity">
    <text evidence="1 4">Belongs to the anti-sigma-factor antagonist family.</text>
</comment>
<keyword evidence="2" id="KW-0597">Phosphoprotein</keyword>
<dbReference type="InterPro" id="IPR002645">
    <property type="entry name" value="STAS_dom"/>
</dbReference>
<name>A0A380G860_STAIN</name>
<dbReference type="CDD" id="cd07043">
    <property type="entry name" value="STAS_anti-anti-sigma_factors"/>
    <property type="match status" value="1"/>
</dbReference>
<evidence type="ECO:0000256" key="1">
    <source>
        <dbReference type="ARBA" id="ARBA00009013"/>
    </source>
</evidence>
<feature type="domain" description="STAS" evidence="5">
    <location>
        <begin position="3"/>
        <end position="109"/>
    </location>
</feature>
<comment type="function">
    <text evidence="3">Positive regulator of sigma-B activity. Non-phosphorylated RsbV binds to RsbW, preventing its association with sigma-B. When phosphorylated, releases RsbW, which is then free to complex with and inactivate sigma-B.</text>
</comment>
<dbReference type="STRING" id="1141106.GCA_000308095_00514"/>
<dbReference type="InterPro" id="IPR003658">
    <property type="entry name" value="Anti-sigma_ant"/>
</dbReference>
<proteinExistence type="inferred from homology"/>
<dbReference type="OrthoDB" id="9793697at2"/>